<accession>A0ACC0KPP9</accession>
<dbReference type="EMBL" id="CM046118">
    <property type="protein sequence ID" value="KAI8438122.1"/>
    <property type="molecule type" value="Genomic_DNA"/>
</dbReference>
<evidence type="ECO:0000313" key="1">
    <source>
        <dbReference type="EMBL" id="KAI8438122.1"/>
    </source>
</evidence>
<reference evidence="1 2" key="1">
    <citation type="journal article" date="2022" name="Genome Biol. Evol.">
        <title>The Spruce Budworm Genome: Reconstructing the Evolutionary History of Antifreeze Proteins.</title>
        <authorList>
            <person name="Beliveau C."/>
            <person name="Gagne P."/>
            <person name="Picq S."/>
            <person name="Vernygora O."/>
            <person name="Keeling C.I."/>
            <person name="Pinkney K."/>
            <person name="Doucet D."/>
            <person name="Wen F."/>
            <person name="Johnston J.S."/>
            <person name="Maaroufi H."/>
            <person name="Boyle B."/>
            <person name="Laroche J."/>
            <person name="Dewar K."/>
            <person name="Juretic N."/>
            <person name="Blackburn G."/>
            <person name="Nisole A."/>
            <person name="Brunet B."/>
            <person name="Brandao M."/>
            <person name="Lumley L."/>
            <person name="Duan J."/>
            <person name="Quan G."/>
            <person name="Lucarotti C.J."/>
            <person name="Roe A.D."/>
            <person name="Sperling F.A.H."/>
            <person name="Levesque R.C."/>
            <person name="Cusson M."/>
        </authorList>
    </citation>
    <scope>NUCLEOTIDE SEQUENCE [LARGE SCALE GENOMIC DNA]</scope>
    <source>
        <strain evidence="1">Glfc:IPQL:Cfum</strain>
    </source>
</reference>
<dbReference type="Proteomes" id="UP001064048">
    <property type="component" value="Chromosome 18"/>
</dbReference>
<keyword evidence="2" id="KW-1185">Reference proteome</keyword>
<evidence type="ECO:0000313" key="2">
    <source>
        <dbReference type="Proteomes" id="UP001064048"/>
    </source>
</evidence>
<sequence length="888" mass="101327">MRLNCIVTLSVFVCVGALNIKEIKYVRKMDEKVMLEMHQVTTSDLYILTVFRLRNLKMNITRNQHPVLMFHGLMESSDRFIEHGRNLSLAYDLVDAGFDVWLGNNRGNKYSRRHVYLNPDDPEDKFSFFNYTYEDIGVNDVSAIEILLKAGYVELFPSKSVFQLSSTNTIEDLVKRCLSSTRLQSVCEMLHSNKMLGAHGINSTGFAGGGAVKQFIHFSQNVRQKQFCRWDYEKQNKQVYGTDYPPNYDLGLITANTTLHFGMGDNLVNYKDVADMANDMPNARTRKVARDDFGHSDFTDSFDAKELVYDYIIEALLNFERNIKPDIVQKNSPVNLSLLTASNSFIKNNSNLFASLKPDSPITLISSFTNRSPNPANGGISITRTNARNVSNNGHAPPRTGSSYPTPQAQIAGKPQESRRVRDAMYVGRAALSSDYFYYVDCFYETTSTCDHSRCNVAKTSRQLQTTSNADDSTSEDDEYYDDETTTKPKIGVIEATSKISGLQKEDAEYELPGYLKLRGTNRFVVIYHVVTCDGYILDIFRMKSHDKSVKPVKKHPVLLLHGMWQSSDRFVEQGRARGIAFKLQDLGYDVWLGNSRGNKYSRLHLYLEPDLYGEKYRFFNYSFEEIGLYDLPATVDYILEETESEQLHFIGHSQGATAFIVLNSLLPKYNAKFVGGHLLAPIGYQNHFSNEKIKTVAELGQTVYEMLLKLGILEVFPYNKNSTNNLYNSVDYCLGEYNYRHICIALEIDKHMNLDTNKFNHRDTQGGSIKQLAHFAQNIHNKKFVRWDFGPGQNKEHYGMFDPPPFDLKQVTVRTIVHYAPNDEMVDARDAVAMARDMSQWDSTELHEAEDSPPGWTSFDKTEMEELNHTIPSYTHQNVSSKRDKQA</sequence>
<proteinExistence type="predicted"/>
<organism evidence="1 2">
    <name type="scientific">Choristoneura fumiferana</name>
    <name type="common">Spruce budworm moth</name>
    <name type="synonym">Archips fumiferana</name>
    <dbReference type="NCBI Taxonomy" id="7141"/>
    <lineage>
        <taxon>Eukaryota</taxon>
        <taxon>Metazoa</taxon>
        <taxon>Ecdysozoa</taxon>
        <taxon>Arthropoda</taxon>
        <taxon>Hexapoda</taxon>
        <taxon>Insecta</taxon>
        <taxon>Pterygota</taxon>
        <taxon>Neoptera</taxon>
        <taxon>Endopterygota</taxon>
        <taxon>Lepidoptera</taxon>
        <taxon>Glossata</taxon>
        <taxon>Ditrysia</taxon>
        <taxon>Tortricoidea</taxon>
        <taxon>Tortricidae</taxon>
        <taxon>Tortricinae</taxon>
        <taxon>Choristoneura</taxon>
    </lineage>
</organism>
<comment type="caution">
    <text evidence="1">The sequence shown here is derived from an EMBL/GenBank/DDBJ whole genome shotgun (WGS) entry which is preliminary data.</text>
</comment>
<gene>
    <name evidence="1" type="ORF">MSG28_010750</name>
</gene>
<protein>
    <submittedName>
        <fullName evidence="1">Uncharacterized protein</fullName>
    </submittedName>
</protein>
<name>A0ACC0KPP9_CHOFU</name>